<dbReference type="Proteomes" id="UP001231915">
    <property type="component" value="Unassembled WGS sequence"/>
</dbReference>
<proteinExistence type="predicted"/>
<sequence length="50" mass="5469">MNALISSGQFWEVGESNINVSANIDSEMKRLSSALTIALDQIEVMKAISR</sequence>
<protein>
    <submittedName>
        <fullName evidence="1">Uncharacterized protein</fullName>
    </submittedName>
</protein>
<evidence type="ECO:0000313" key="1">
    <source>
        <dbReference type="EMBL" id="MDK2598370.1"/>
    </source>
</evidence>
<organism evidence="1 2">
    <name type="scientific">Pseudoalteromonas obscura</name>
    <dbReference type="NCBI Taxonomy" id="3048491"/>
    <lineage>
        <taxon>Bacteria</taxon>
        <taxon>Pseudomonadati</taxon>
        <taxon>Pseudomonadota</taxon>
        <taxon>Gammaproteobacteria</taxon>
        <taxon>Alteromonadales</taxon>
        <taxon>Pseudoalteromonadaceae</taxon>
        <taxon>Pseudoalteromonas</taxon>
    </lineage>
</organism>
<name>A0ABT7ETR1_9GAMM</name>
<keyword evidence="2" id="KW-1185">Reference proteome</keyword>
<comment type="caution">
    <text evidence="1">The sequence shown here is derived from an EMBL/GenBank/DDBJ whole genome shotgun (WGS) entry which is preliminary data.</text>
</comment>
<reference evidence="1 2" key="1">
    <citation type="submission" date="2023-05" db="EMBL/GenBank/DDBJ databases">
        <title>Pseudoalteromonas ardens sp. nov., Pseudoalteromonas obscura sp. nov., and Pseudoalteromonas umbrosa sp. nov., isolated from the coral Montipora capitata.</title>
        <authorList>
            <person name="Thomas E.M."/>
            <person name="Smith E.M."/>
            <person name="Papke E."/>
            <person name="Shlafstein M.D."/>
            <person name="Oline D.K."/>
            <person name="Videau P."/>
            <person name="Saw J.H."/>
            <person name="Strangman W.K."/>
            <person name="Ushijima B."/>
        </authorList>
    </citation>
    <scope>NUCLEOTIDE SEQUENCE [LARGE SCALE GENOMIC DNA]</scope>
    <source>
        <strain evidence="1 2">P94</strain>
    </source>
</reference>
<dbReference type="EMBL" id="JASJUT010000017">
    <property type="protein sequence ID" value="MDK2598370.1"/>
    <property type="molecule type" value="Genomic_DNA"/>
</dbReference>
<evidence type="ECO:0000313" key="2">
    <source>
        <dbReference type="Proteomes" id="UP001231915"/>
    </source>
</evidence>
<dbReference type="RefSeq" id="WP_284138787.1">
    <property type="nucleotide sequence ID" value="NZ_JASJUT010000017.1"/>
</dbReference>
<accession>A0ABT7ETR1</accession>
<gene>
    <name evidence="1" type="ORF">QNM18_25270</name>
</gene>